<evidence type="ECO:0000313" key="3">
    <source>
        <dbReference type="Proteomes" id="UP000278981"/>
    </source>
</evidence>
<accession>A0A3N9XYU6</accession>
<feature type="region of interest" description="Disordered" evidence="1">
    <location>
        <begin position="1"/>
        <end position="108"/>
    </location>
</feature>
<feature type="non-terminal residue" evidence="2">
    <location>
        <position position="108"/>
    </location>
</feature>
<dbReference type="AlphaFoldDB" id="A0A3N9XYU6"/>
<evidence type="ECO:0000313" key="2">
    <source>
        <dbReference type="EMBL" id="RQX12773.1"/>
    </source>
</evidence>
<proteinExistence type="predicted"/>
<feature type="compositionally biased region" description="Pro residues" evidence="1">
    <location>
        <begin position="54"/>
        <end position="71"/>
    </location>
</feature>
<organism evidence="2 3">
    <name type="scientific">Micromonospora ureilytica</name>
    <dbReference type="NCBI Taxonomy" id="709868"/>
    <lineage>
        <taxon>Bacteria</taxon>
        <taxon>Bacillati</taxon>
        <taxon>Actinomycetota</taxon>
        <taxon>Actinomycetes</taxon>
        <taxon>Micromonosporales</taxon>
        <taxon>Micromonosporaceae</taxon>
        <taxon>Micromonospora</taxon>
    </lineage>
</organism>
<gene>
    <name evidence="2" type="ORF">DDE19_27810</name>
</gene>
<feature type="compositionally biased region" description="Gly residues" evidence="1">
    <location>
        <begin position="97"/>
        <end position="108"/>
    </location>
</feature>
<evidence type="ECO:0000256" key="1">
    <source>
        <dbReference type="SAM" id="MobiDB-lite"/>
    </source>
</evidence>
<dbReference type="EMBL" id="QDGB01000340">
    <property type="protein sequence ID" value="RQX12773.1"/>
    <property type="molecule type" value="Genomic_DNA"/>
</dbReference>
<comment type="caution">
    <text evidence="2">The sequence shown here is derived from an EMBL/GenBank/DDBJ whole genome shotgun (WGS) entry which is preliminary data.</text>
</comment>
<reference evidence="2 3" key="1">
    <citation type="submission" date="2018-04" db="EMBL/GenBank/DDBJ databases">
        <title>Micromonosporas from Atacama Desert.</title>
        <authorList>
            <person name="Carro L."/>
            <person name="Klenk H.-P."/>
            <person name="Goodfellow M."/>
        </authorList>
    </citation>
    <scope>NUCLEOTIDE SEQUENCE [LARGE SCALE GENOMIC DNA]</scope>
    <source>
        <strain evidence="2 3">LB19</strain>
    </source>
</reference>
<name>A0A3N9XYU6_9ACTN</name>
<dbReference type="Proteomes" id="UP000278981">
    <property type="component" value="Unassembled WGS sequence"/>
</dbReference>
<sequence>MDENADRAQVPGQQPVPERDVEPLWPPDPGDRGAVPPWAAVAEQRGGPSSVAPPVTPPVAAPPIGRPPVPGQPGAAAQSPPSPSDYPSLTGAVPAPGGWGPSGPSGTG</sequence>
<protein>
    <submittedName>
        <fullName evidence="2">Chromosome partitioning protein</fullName>
    </submittedName>
</protein>